<dbReference type="Proteomes" id="UP001391051">
    <property type="component" value="Unassembled WGS sequence"/>
</dbReference>
<dbReference type="RefSeq" id="XP_066705124.1">
    <property type="nucleotide sequence ID" value="XM_066836231.1"/>
</dbReference>
<gene>
    <name evidence="2" type="ORF">PG986_000009</name>
</gene>
<feature type="region of interest" description="Disordered" evidence="1">
    <location>
        <begin position="53"/>
        <end position="76"/>
    </location>
</feature>
<evidence type="ECO:0000313" key="2">
    <source>
        <dbReference type="EMBL" id="KAK7965732.1"/>
    </source>
</evidence>
<sequence length="76" mass="8558">MGRPISRRGWKGEDLVKISAPAGHFEIFLVFCSSTWQILTSAGSHVTRLLHQDRNASTSNRRIADKQIDRNQSAVH</sequence>
<comment type="caution">
    <text evidence="2">The sequence shown here is derived from an EMBL/GenBank/DDBJ whole genome shotgun (WGS) entry which is preliminary data.</text>
</comment>
<keyword evidence="3" id="KW-1185">Reference proteome</keyword>
<dbReference type="GeneID" id="92069293"/>
<name>A0ABR1QT75_9PEZI</name>
<dbReference type="EMBL" id="JAQQWE010000001">
    <property type="protein sequence ID" value="KAK7965732.1"/>
    <property type="molecule type" value="Genomic_DNA"/>
</dbReference>
<reference evidence="2 3" key="1">
    <citation type="submission" date="2023-01" db="EMBL/GenBank/DDBJ databases">
        <title>Analysis of 21 Apiospora genomes using comparative genomics revels a genus with tremendous synthesis potential of carbohydrate active enzymes and secondary metabolites.</title>
        <authorList>
            <person name="Sorensen T."/>
        </authorList>
    </citation>
    <scope>NUCLEOTIDE SEQUENCE [LARGE SCALE GENOMIC DNA]</scope>
    <source>
        <strain evidence="2 3">CBS 24483</strain>
    </source>
</reference>
<accession>A0ABR1QT75</accession>
<protein>
    <submittedName>
        <fullName evidence="2">Uncharacterized protein</fullName>
    </submittedName>
</protein>
<proteinExistence type="predicted"/>
<evidence type="ECO:0000256" key="1">
    <source>
        <dbReference type="SAM" id="MobiDB-lite"/>
    </source>
</evidence>
<evidence type="ECO:0000313" key="3">
    <source>
        <dbReference type="Proteomes" id="UP001391051"/>
    </source>
</evidence>
<organism evidence="2 3">
    <name type="scientific">Apiospora aurea</name>
    <dbReference type="NCBI Taxonomy" id="335848"/>
    <lineage>
        <taxon>Eukaryota</taxon>
        <taxon>Fungi</taxon>
        <taxon>Dikarya</taxon>
        <taxon>Ascomycota</taxon>
        <taxon>Pezizomycotina</taxon>
        <taxon>Sordariomycetes</taxon>
        <taxon>Xylariomycetidae</taxon>
        <taxon>Amphisphaeriales</taxon>
        <taxon>Apiosporaceae</taxon>
        <taxon>Apiospora</taxon>
    </lineage>
</organism>